<evidence type="ECO:0000313" key="2">
    <source>
        <dbReference type="EMBL" id="CZR63019.1"/>
    </source>
</evidence>
<dbReference type="EMBL" id="FJOG01000022">
    <property type="protein sequence ID" value="CZR63019.1"/>
    <property type="molecule type" value="Genomic_DNA"/>
</dbReference>
<evidence type="ECO:0000259" key="1">
    <source>
        <dbReference type="Pfam" id="PF06985"/>
    </source>
</evidence>
<dbReference type="Pfam" id="PF06985">
    <property type="entry name" value="HET"/>
    <property type="match status" value="1"/>
</dbReference>
<dbReference type="STRING" id="576137.A0A1L7XD97"/>
<name>A0A1L7XD97_9HELO</name>
<organism evidence="2 3">
    <name type="scientific">Phialocephala subalpina</name>
    <dbReference type="NCBI Taxonomy" id="576137"/>
    <lineage>
        <taxon>Eukaryota</taxon>
        <taxon>Fungi</taxon>
        <taxon>Dikarya</taxon>
        <taxon>Ascomycota</taxon>
        <taxon>Pezizomycotina</taxon>
        <taxon>Leotiomycetes</taxon>
        <taxon>Helotiales</taxon>
        <taxon>Mollisiaceae</taxon>
        <taxon>Phialocephala</taxon>
        <taxon>Phialocephala fortinii species complex</taxon>
    </lineage>
</organism>
<protein>
    <recommendedName>
        <fullName evidence="1">Heterokaryon incompatibility domain-containing protein</fullName>
    </recommendedName>
</protein>
<evidence type="ECO:0000313" key="3">
    <source>
        <dbReference type="Proteomes" id="UP000184330"/>
    </source>
</evidence>
<proteinExistence type="predicted"/>
<dbReference type="PANTHER" id="PTHR33112:SF16">
    <property type="entry name" value="HETEROKARYON INCOMPATIBILITY DOMAIN-CONTAINING PROTEIN"/>
    <property type="match status" value="1"/>
</dbReference>
<dbReference type="PANTHER" id="PTHR33112">
    <property type="entry name" value="DOMAIN PROTEIN, PUTATIVE-RELATED"/>
    <property type="match status" value="1"/>
</dbReference>
<keyword evidence="3" id="KW-1185">Reference proteome</keyword>
<dbReference type="InterPro" id="IPR010730">
    <property type="entry name" value="HET"/>
</dbReference>
<reference evidence="2 3" key="1">
    <citation type="submission" date="2016-03" db="EMBL/GenBank/DDBJ databases">
        <authorList>
            <person name="Ploux O."/>
        </authorList>
    </citation>
    <scope>NUCLEOTIDE SEQUENCE [LARGE SCALE GENOMIC DNA]</scope>
    <source>
        <strain evidence="2 3">UAMH 11012</strain>
    </source>
</reference>
<sequence length="653" mass="73625">MSRCNTCWNLEWNPDWENAYHLQDTEQIEKSALEGCAPCAMLHEGALIASTRMAQEILKVSIYIPSHPSWSDEPISVDYSSADRRIRLQFYTHLNEPIVWPIGPARTIPMDPLSKDRFRLASQWLEDCVAAVGSHMQCKPWNSTPLPTRVLHVGSKNTDPVLHVSNGKHARYACLSYVWGQSLPMVTTRASLESHTKCLPFSTLPQTFKDAILVTRALGISYLWIDALCIIQDSPEDWAHEAERICGVFRNSYVSIAAEAATDSSSGFLIPGPETWTKSCPGKESDTDTVHIRLRPERAKTEISHNRKRGHRSKLSTRGWVLQERLLAPRTLFFATDDMAWGCMSQECCECTIASTSDAPFFDKLRAGSRHTWIELVTEFTTRDLTVSTDRLAAIAGLAAARDTLIDGTSYICGLWRSDLLRQLMWHHSIGYERPGRTSQRHSSYIAPTWSWASITGTVDYRGLTNSYSLQPREDFRVLDVDLCLASHNRYGAASKASLLVSGLVAQLKARNDTPFQSEPFTTGSKYAKLDIVPPARWRDAVMGAVEIYPDVHEPGLIGGQEEVFSELCPEFHDVDQLFWVVVSHQTFRHPRGVERYYSSHGLVLRRSEIEKGCYQRIGYGICHYLGSGEDQLLPTEPMRSDDATDIKQLRII</sequence>
<feature type="domain" description="Heterokaryon incompatibility" evidence="1">
    <location>
        <begin position="172"/>
        <end position="324"/>
    </location>
</feature>
<accession>A0A1L7XD97</accession>
<gene>
    <name evidence="2" type="ORF">PAC_12916</name>
</gene>
<dbReference type="AlphaFoldDB" id="A0A1L7XD97"/>
<dbReference type="OrthoDB" id="8300194at2759"/>
<dbReference type="Proteomes" id="UP000184330">
    <property type="component" value="Unassembled WGS sequence"/>
</dbReference>